<dbReference type="Pfam" id="PF03746">
    <property type="entry name" value="LamB_YcsF"/>
    <property type="match status" value="1"/>
</dbReference>
<comment type="caution">
    <text evidence="1">The sequence shown here is derived from an EMBL/GenBank/DDBJ whole genome shotgun (WGS) entry which is preliminary data.</text>
</comment>
<dbReference type="RefSeq" id="WP_386768033.1">
    <property type="nucleotide sequence ID" value="NZ_JBHSTI010000008.1"/>
</dbReference>
<dbReference type="CDD" id="cd10787">
    <property type="entry name" value="LamB_YcsF_like"/>
    <property type="match status" value="1"/>
</dbReference>
<dbReference type="NCBIfam" id="NF003816">
    <property type="entry name" value="PRK05406.1-5"/>
    <property type="match status" value="1"/>
</dbReference>
<evidence type="ECO:0000313" key="1">
    <source>
        <dbReference type="EMBL" id="MFC6239185.1"/>
    </source>
</evidence>
<name>A0ABW1T539_9ACTN</name>
<dbReference type="Proteomes" id="UP001596138">
    <property type="component" value="Unassembled WGS sequence"/>
</dbReference>
<dbReference type="NCBIfam" id="NF003814">
    <property type="entry name" value="PRK05406.1-3"/>
    <property type="match status" value="1"/>
</dbReference>
<proteinExistence type="predicted"/>
<dbReference type="PANTHER" id="PTHR30292:SF0">
    <property type="entry name" value="5-OXOPROLINASE SUBUNIT A"/>
    <property type="match status" value="1"/>
</dbReference>
<evidence type="ECO:0000313" key="2">
    <source>
        <dbReference type="Proteomes" id="UP001596138"/>
    </source>
</evidence>
<dbReference type="InterPro" id="IPR005501">
    <property type="entry name" value="LamB/YcsF/PxpA-like"/>
</dbReference>
<dbReference type="InterPro" id="IPR011330">
    <property type="entry name" value="Glyco_hydro/deAcase_b/a-brl"/>
</dbReference>
<dbReference type="Gene3D" id="3.20.20.370">
    <property type="entry name" value="Glycoside hydrolase/deacetylase"/>
    <property type="match status" value="1"/>
</dbReference>
<organism evidence="1 2">
    <name type="scientific">Longivirga aurantiaca</name>
    <dbReference type="NCBI Taxonomy" id="1837743"/>
    <lineage>
        <taxon>Bacteria</taxon>
        <taxon>Bacillati</taxon>
        <taxon>Actinomycetota</taxon>
        <taxon>Actinomycetes</taxon>
        <taxon>Sporichthyales</taxon>
        <taxon>Sporichthyaceae</taxon>
        <taxon>Longivirga</taxon>
    </lineage>
</organism>
<sequence>MTDRTSVARTLDLNADLGEGVATSALDATQVDDALLAVVTSANVACGGHAGDASSMARVCAVAVERGVAIGAQVSYVDRAGFGRRRLDVDARTLQAQLLEQLGELRTHARAAGGRVAYVKPHGALYNTAADDPEVADAVVSTVLADADSHRQLPVLTLPGSALALRARAAGIEVVAEAFADRAYTRAGRLVPRSHDGAVITDPDAVVARVLRLESDGLLESADGHDIAIDARSVCLHSDTDGAVDLARSVRQALWAAGVVLVPFSGVR</sequence>
<gene>
    <name evidence="1" type="ORF">ACFQGU_14985</name>
</gene>
<keyword evidence="2" id="KW-1185">Reference proteome</keyword>
<dbReference type="EMBL" id="JBHSTI010000008">
    <property type="protein sequence ID" value="MFC6239185.1"/>
    <property type="molecule type" value="Genomic_DNA"/>
</dbReference>
<protein>
    <submittedName>
        <fullName evidence="1">LamB/YcsF family protein</fullName>
    </submittedName>
</protein>
<dbReference type="SUPFAM" id="SSF88713">
    <property type="entry name" value="Glycoside hydrolase/deacetylase"/>
    <property type="match status" value="1"/>
</dbReference>
<reference evidence="2" key="1">
    <citation type="journal article" date="2019" name="Int. J. Syst. Evol. Microbiol.">
        <title>The Global Catalogue of Microorganisms (GCM) 10K type strain sequencing project: providing services to taxonomists for standard genome sequencing and annotation.</title>
        <authorList>
            <consortium name="The Broad Institute Genomics Platform"/>
            <consortium name="The Broad Institute Genome Sequencing Center for Infectious Disease"/>
            <person name="Wu L."/>
            <person name="Ma J."/>
        </authorList>
    </citation>
    <scope>NUCLEOTIDE SEQUENCE [LARGE SCALE GENOMIC DNA]</scope>
    <source>
        <strain evidence="2">CGMCC 4.7317</strain>
    </source>
</reference>
<dbReference type="PANTHER" id="PTHR30292">
    <property type="entry name" value="UNCHARACTERIZED PROTEIN YBGL-RELATED"/>
    <property type="match status" value="1"/>
</dbReference>
<accession>A0ABW1T539</accession>